<evidence type="ECO:0000313" key="3">
    <source>
        <dbReference type="Proteomes" id="UP000199072"/>
    </source>
</evidence>
<proteinExistence type="predicted"/>
<feature type="transmembrane region" description="Helical" evidence="1">
    <location>
        <begin position="94"/>
        <end position="110"/>
    </location>
</feature>
<keyword evidence="1" id="KW-0812">Transmembrane</keyword>
<feature type="transmembrane region" description="Helical" evidence="1">
    <location>
        <begin position="131"/>
        <end position="153"/>
    </location>
</feature>
<accession>A0A1G7FQW3</accession>
<organism evidence="2 3">
    <name type="scientific">Mucilaginibacter pineti</name>
    <dbReference type="NCBI Taxonomy" id="1391627"/>
    <lineage>
        <taxon>Bacteria</taxon>
        <taxon>Pseudomonadati</taxon>
        <taxon>Bacteroidota</taxon>
        <taxon>Sphingobacteriia</taxon>
        <taxon>Sphingobacteriales</taxon>
        <taxon>Sphingobacteriaceae</taxon>
        <taxon>Mucilaginibacter</taxon>
    </lineage>
</organism>
<dbReference type="Pfam" id="PF10067">
    <property type="entry name" value="DUF2306"/>
    <property type="match status" value="1"/>
</dbReference>
<gene>
    <name evidence="2" type="ORF">SAMN05216464_109173</name>
</gene>
<keyword evidence="1" id="KW-1133">Transmembrane helix</keyword>
<dbReference type="STRING" id="1391627.SAMN05216464_109173"/>
<name>A0A1G7FQW3_9SPHI</name>
<evidence type="ECO:0000256" key="1">
    <source>
        <dbReference type="SAM" id="Phobius"/>
    </source>
</evidence>
<dbReference type="Proteomes" id="UP000199072">
    <property type="component" value="Unassembled WGS sequence"/>
</dbReference>
<feature type="transmembrane region" description="Helical" evidence="1">
    <location>
        <begin position="159"/>
        <end position="179"/>
    </location>
</feature>
<dbReference type="EMBL" id="FNAI01000009">
    <property type="protein sequence ID" value="SDE78297.1"/>
    <property type="molecule type" value="Genomic_DNA"/>
</dbReference>
<dbReference type="RefSeq" id="WP_240315281.1">
    <property type="nucleotide sequence ID" value="NZ_FNAI01000009.1"/>
</dbReference>
<sequence length="194" mass="22532">MGIVRYLPMQDNIGFLQFKQDYIHILPWKIAFYTHVFTVIFALLAGFTQFSSSILKGYKNVHRLMGKIYACDILFINFPAAMIMAVYANGQLPGKIAFVVLDCLWFWFTYKAVAEIKKGNVLAHKQFMIRSYALTVSAVTLRCWKIVILSFVYVEPLHLYMIDAWMGFVPNLLFAEWLIKKKQKPLPFNTQVVK</sequence>
<keyword evidence="1" id="KW-0472">Membrane</keyword>
<feature type="transmembrane region" description="Helical" evidence="1">
    <location>
        <begin position="30"/>
        <end position="47"/>
    </location>
</feature>
<keyword evidence="3" id="KW-1185">Reference proteome</keyword>
<protein>
    <submittedName>
        <fullName evidence="2">Predicted membrane protein</fullName>
    </submittedName>
</protein>
<dbReference type="AlphaFoldDB" id="A0A1G7FQW3"/>
<reference evidence="2 3" key="1">
    <citation type="submission" date="2016-10" db="EMBL/GenBank/DDBJ databases">
        <authorList>
            <person name="de Groot N.N."/>
        </authorList>
    </citation>
    <scope>NUCLEOTIDE SEQUENCE [LARGE SCALE GENOMIC DNA]</scope>
    <source>
        <strain evidence="2 3">47C3B</strain>
    </source>
</reference>
<evidence type="ECO:0000313" key="2">
    <source>
        <dbReference type="EMBL" id="SDE78297.1"/>
    </source>
</evidence>
<feature type="transmembrane region" description="Helical" evidence="1">
    <location>
        <begin position="68"/>
        <end position="88"/>
    </location>
</feature>
<dbReference type="InterPro" id="IPR018750">
    <property type="entry name" value="DUF2306_membrane"/>
</dbReference>